<reference evidence="4" key="3">
    <citation type="submission" date="2018-08" db="UniProtKB">
        <authorList>
            <consortium name="EnsemblPlants"/>
        </authorList>
    </citation>
    <scope>IDENTIFICATION</scope>
    <source>
        <strain evidence="4">cv. Bd21</strain>
    </source>
</reference>
<keyword evidence="2" id="KW-0732">Signal</keyword>
<protein>
    <recommendedName>
        <fullName evidence="6">Secreted protein</fullName>
    </recommendedName>
</protein>
<keyword evidence="5" id="KW-1185">Reference proteome</keyword>
<dbReference type="InParanoid" id="A0A0Q3Q2D3"/>
<reference evidence="3" key="2">
    <citation type="submission" date="2017-06" db="EMBL/GenBank/DDBJ databases">
        <title>WGS assembly of Brachypodium distachyon.</title>
        <authorList>
            <consortium name="The International Brachypodium Initiative"/>
            <person name="Lucas S."/>
            <person name="Harmon-Smith M."/>
            <person name="Lail K."/>
            <person name="Tice H."/>
            <person name="Grimwood J."/>
            <person name="Bruce D."/>
            <person name="Barry K."/>
            <person name="Shu S."/>
            <person name="Lindquist E."/>
            <person name="Wang M."/>
            <person name="Pitluck S."/>
            <person name="Vogel J.P."/>
            <person name="Garvin D.F."/>
            <person name="Mockler T.C."/>
            <person name="Schmutz J."/>
            <person name="Rokhsar D."/>
            <person name="Bevan M.W."/>
        </authorList>
    </citation>
    <scope>NUCLEOTIDE SEQUENCE</scope>
    <source>
        <strain evidence="3">Bd21</strain>
    </source>
</reference>
<dbReference type="Gramene" id="KQJ95785">
    <property type="protein sequence ID" value="KQJ95785"/>
    <property type="gene ID" value="BRADI_3g18973v3"/>
</dbReference>
<evidence type="ECO:0000256" key="2">
    <source>
        <dbReference type="SAM" id="SignalP"/>
    </source>
</evidence>
<feature type="region of interest" description="Disordered" evidence="1">
    <location>
        <begin position="55"/>
        <end position="100"/>
    </location>
</feature>
<evidence type="ECO:0000313" key="5">
    <source>
        <dbReference type="Proteomes" id="UP000008810"/>
    </source>
</evidence>
<proteinExistence type="predicted"/>
<feature type="compositionally biased region" description="Low complexity" evidence="1">
    <location>
        <begin position="55"/>
        <end position="73"/>
    </location>
</feature>
<sequence>MSSAAPCLANTLFVPMFHWLAAFSTTASTRPKGMPRGQATATTVVAWGRAAAGRSTAVGRRAAAGRRQSSRASTGFGTAGEGIWGKETEEEEEPGKGLCH</sequence>
<dbReference type="EMBL" id="CM000882">
    <property type="protein sequence ID" value="KQJ95785.1"/>
    <property type="molecule type" value="Genomic_DNA"/>
</dbReference>
<feature type="signal peptide" evidence="2">
    <location>
        <begin position="1"/>
        <end position="22"/>
    </location>
</feature>
<dbReference type="EnsemblPlants" id="KQJ95785">
    <property type="protein sequence ID" value="KQJ95785"/>
    <property type="gene ID" value="BRADI_3g18973v3"/>
</dbReference>
<name>A0A0Q3Q2D3_BRADI</name>
<evidence type="ECO:0000313" key="4">
    <source>
        <dbReference type="EnsemblPlants" id="KQJ95785"/>
    </source>
</evidence>
<evidence type="ECO:0008006" key="6">
    <source>
        <dbReference type="Google" id="ProtNLM"/>
    </source>
</evidence>
<evidence type="ECO:0000313" key="3">
    <source>
        <dbReference type="EMBL" id="KQJ95785.1"/>
    </source>
</evidence>
<organism evidence="3">
    <name type="scientific">Brachypodium distachyon</name>
    <name type="common">Purple false brome</name>
    <name type="synonym">Trachynia distachya</name>
    <dbReference type="NCBI Taxonomy" id="15368"/>
    <lineage>
        <taxon>Eukaryota</taxon>
        <taxon>Viridiplantae</taxon>
        <taxon>Streptophyta</taxon>
        <taxon>Embryophyta</taxon>
        <taxon>Tracheophyta</taxon>
        <taxon>Spermatophyta</taxon>
        <taxon>Magnoliopsida</taxon>
        <taxon>Liliopsida</taxon>
        <taxon>Poales</taxon>
        <taxon>Poaceae</taxon>
        <taxon>BOP clade</taxon>
        <taxon>Pooideae</taxon>
        <taxon>Stipodae</taxon>
        <taxon>Brachypodieae</taxon>
        <taxon>Brachypodium</taxon>
    </lineage>
</organism>
<dbReference type="Proteomes" id="UP000008810">
    <property type="component" value="Chromosome 3"/>
</dbReference>
<evidence type="ECO:0000256" key="1">
    <source>
        <dbReference type="SAM" id="MobiDB-lite"/>
    </source>
</evidence>
<reference evidence="3 4" key="1">
    <citation type="journal article" date="2010" name="Nature">
        <title>Genome sequencing and analysis of the model grass Brachypodium distachyon.</title>
        <authorList>
            <consortium name="International Brachypodium Initiative"/>
        </authorList>
    </citation>
    <scope>NUCLEOTIDE SEQUENCE [LARGE SCALE GENOMIC DNA]</scope>
    <source>
        <strain evidence="3 4">Bd21</strain>
    </source>
</reference>
<feature type="chain" id="PRO_5035999802" description="Secreted protein" evidence="2">
    <location>
        <begin position="23"/>
        <end position="100"/>
    </location>
</feature>
<gene>
    <name evidence="3" type="ORF">BRADI_3g18973v3</name>
</gene>
<dbReference type="AlphaFoldDB" id="A0A0Q3Q2D3"/>
<accession>A0A0Q3Q2D3</accession>